<dbReference type="Proteomes" id="UP000789706">
    <property type="component" value="Unassembled WGS sequence"/>
</dbReference>
<dbReference type="OrthoDB" id="2317790at2759"/>
<organism evidence="2 3">
    <name type="scientific">Diversispora eburnea</name>
    <dbReference type="NCBI Taxonomy" id="1213867"/>
    <lineage>
        <taxon>Eukaryota</taxon>
        <taxon>Fungi</taxon>
        <taxon>Fungi incertae sedis</taxon>
        <taxon>Mucoromycota</taxon>
        <taxon>Glomeromycotina</taxon>
        <taxon>Glomeromycetes</taxon>
        <taxon>Diversisporales</taxon>
        <taxon>Diversisporaceae</taxon>
        <taxon>Diversispora</taxon>
    </lineage>
</organism>
<reference evidence="2" key="1">
    <citation type="submission" date="2021-06" db="EMBL/GenBank/DDBJ databases">
        <authorList>
            <person name="Kallberg Y."/>
            <person name="Tangrot J."/>
            <person name="Rosling A."/>
        </authorList>
    </citation>
    <scope>NUCLEOTIDE SEQUENCE</scope>
    <source>
        <strain evidence="2">AZ414A</strain>
    </source>
</reference>
<sequence>MLLTDKAQKLEQFSKIRHHDILVDQLTALYFIDIDYRLFKQKLATIQKSYKRLYKENLHSSSSPPSPLLADQIMLHLINAALEQIDKKHLEYFEKQFKKSSGGKRFAMLLSKLRLRSQLLFKSMIIWVKELIFGKIVGGIKEFFYKIGQALREPHYHDNRYSHNSRRHNHLKDEFPQELKDHYEDYKHRELLEQQEEFEIKRTEVEEGYKDFISSLQSLLPQLCNENNIVRNKLNSQQLFLLRSRKNSFSHSRESSYSFGMTSMSSISNSTTPTTSTPTTTTFAPITPINTNFTNITPLTTPNSSSITNKSTSQIYSSSPISTTFNTTNINAVTINTTNLSNISSFNSNTTTPTTTRTDSYNNIFDSPISPTFDTPRSSIYTTNTTTNTNSSFKEGFLTFTSVDWFLLVLVKVTGQYIEEQLDLLNMTEEEEAQWIEFRKLYQLMVGLFHSVTEK</sequence>
<keyword evidence="3" id="KW-1185">Reference proteome</keyword>
<evidence type="ECO:0000256" key="1">
    <source>
        <dbReference type="SAM" id="MobiDB-lite"/>
    </source>
</evidence>
<accession>A0A9N9BIP8</accession>
<comment type="caution">
    <text evidence="2">The sequence shown here is derived from an EMBL/GenBank/DDBJ whole genome shotgun (WGS) entry which is preliminary data.</text>
</comment>
<feature type="region of interest" description="Disordered" evidence="1">
    <location>
        <begin position="264"/>
        <end position="286"/>
    </location>
</feature>
<gene>
    <name evidence="2" type="ORF">DEBURN_LOCUS8036</name>
</gene>
<name>A0A9N9BIP8_9GLOM</name>
<dbReference type="EMBL" id="CAJVPK010001088">
    <property type="protein sequence ID" value="CAG8570086.1"/>
    <property type="molecule type" value="Genomic_DNA"/>
</dbReference>
<proteinExistence type="predicted"/>
<protein>
    <submittedName>
        <fullName evidence="2">2721_t:CDS:1</fullName>
    </submittedName>
</protein>
<dbReference type="AlphaFoldDB" id="A0A9N9BIP8"/>
<evidence type="ECO:0000313" key="3">
    <source>
        <dbReference type="Proteomes" id="UP000789706"/>
    </source>
</evidence>
<evidence type="ECO:0000313" key="2">
    <source>
        <dbReference type="EMBL" id="CAG8570086.1"/>
    </source>
</evidence>